<keyword evidence="2" id="KW-0472">Membrane</keyword>
<keyword evidence="2" id="KW-1133">Transmembrane helix</keyword>
<feature type="transmembrane region" description="Helical" evidence="2">
    <location>
        <begin position="62"/>
        <end position="81"/>
    </location>
</feature>
<dbReference type="EMBL" id="CAKKNE010000002">
    <property type="protein sequence ID" value="CAH0368525.1"/>
    <property type="molecule type" value="Genomic_DNA"/>
</dbReference>
<feature type="compositionally biased region" description="Basic residues" evidence="1">
    <location>
        <begin position="1"/>
        <end position="10"/>
    </location>
</feature>
<name>A0A8J2SBJ1_9STRA</name>
<evidence type="ECO:0000256" key="1">
    <source>
        <dbReference type="SAM" id="MobiDB-lite"/>
    </source>
</evidence>
<sequence>MGRNKWHRSLTKAERKRAKEGTTLFHSNNKGEETEQRVVNDGLVRAGTVRRRRSHSQTSNNSWVHAVGFVILAAIVISWALGY</sequence>
<feature type="region of interest" description="Disordered" evidence="1">
    <location>
        <begin position="1"/>
        <end position="32"/>
    </location>
</feature>
<dbReference type="Proteomes" id="UP000789595">
    <property type="component" value="Unassembled WGS sequence"/>
</dbReference>
<gene>
    <name evidence="3" type="ORF">PECAL_2P15920</name>
</gene>
<proteinExistence type="predicted"/>
<organism evidence="3 4">
    <name type="scientific">Pelagomonas calceolata</name>
    <dbReference type="NCBI Taxonomy" id="35677"/>
    <lineage>
        <taxon>Eukaryota</taxon>
        <taxon>Sar</taxon>
        <taxon>Stramenopiles</taxon>
        <taxon>Ochrophyta</taxon>
        <taxon>Pelagophyceae</taxon>
        <taxon>Pelagomonadales</taxon>
        <taxon>Pelagomonadaceae</taxon>
        <taxon>Pelagomonas</taxon>
    </lineage>
</organism>
<evidence type="ECO:0000313" key="4">
    <source>
        <dbReference type="Proteomes" id="UP000789595"/>
    </source>
</evidence>
<evidence type="ECO:0000313" key="3">
    <source>
        <dbReference type="EMBL" id="CAH0368525.1"/>
    </source>
</evidence>
<keyword evidence="4" id="KW-1185">Reference proteome</keyword>
<dbReference type="AlphaFoldDB" id="A0A8J2SBJ1"/>
<reference evidence="3" key="1">
    <citation type="submission" date="2021-11" db="EMBL/GenBank/DDBJ databases">
        <authorList>
            <consortium name="Genoscope - CEA"/>
            <person name="William W."/>
        </authorList>
    </citation>
    <scope>NUCLEOTIDE SEQUENCE</scope>
</reference>
<keyword evidence="2" id="KW-0812">Transmembrane</keyword>
<evidence type="ECO:0000256" key="2">
    <source>
        <dbReference type="SAM" id="Phobius"/>
    </source>
</evidence>
<feature type="compositionally biased region" description="Basic and acidic residues" evidence="1">
    <location>
        <begin position="11"/>
        <end position="20"/>
    </location>
</feature>
<protein>
    <submittedName>
        <fullName evidence="3">Uncharacterized protein</fullName>
    </submittedName>
</protein>
<accession>A0A8J2SBJ1</accession>
<comment type="caution">
    <text evidence="3">The sequence shown here is derived from an EMBL/GenBank/DDBJ whole genome shotgun (WGS) entry which is preliminary data.</text>
</comment>